<dbReference type="AlphaFoldDB" id="A0A1J4MT55"/>
<protein>
    <recommendedName>
        <fullName evidence="4">Proteasome subunit beta</fullName>
    </recommendedName>
</protein>
<dbReference type="PROSITE" id="PS51476">
    <property type="entry name" value="PROTEASOME_BETA_2"/>
    <property type="match status" value="1"/>
</dbReference>
<gene>
    <name evidence="5" type="ORF">cand_008310</name>
</gene>
<evidence type="ECO:0000313" key="6">
    <source>
        <dbReference type="Proteomes" id="UP000186804"/>
    </source>
</evidence>
<evidence type="ECO:0000256" key="1">
    <source>
        <dbReference type="ARBA" id="ARBA00022490"/>
    </source>
</evidence>
<evidence type="ECO:0000256" key="4">
    <source>
        <dbReference type="RuleBase" id="RU004203"/>
    </source>
</evidence>
<dbReference type="InterPro" id="IPR016050">
    <property type="entry name" value="Proteasome_bsu_CS"/>
</dbReference>
<dbReference type="InterPro" id="IPR023333">
    <property type="entry name" value="Proteasome_suB-type"/>
</dbReference>
<evidence type="ECO:0000256" key="3">
    <source>
        <dbReference type="ARBA" id="ARBA00023242"/>
    </source>
</evidence>
<dbReference type="PROSITE" id="PS00854">
    <property type="entry name" value="PROTEASOME_BETA_1"/>
    <property type="match status" value="1"/>
</dbReference>
<keyword evidence="2 4" id="KW-0647">Proteasome</keyword>
<dbReference type="GO" id="GO:0019774">
    <property type="term" value="C:proteasome core complex, beta-subunit complex"/>
    <property type="evidence" value="ECO:0007669"/>
    <property type="project" value="InterPro"/>
</dbReference>
<dbReference type="GO" id="GO:0005737">
    <property type="term" value="C:cytoplasm"/>
    <property type="evidence" value="ECO:0007669"/>
    <property type="project" value="UniProtKB-SubCell"/>
</dbReference>
<comment type="function">
    <text evidence="4">Component of the proteasome, a multicatalytic proteinase complex which is characterized by its ability to cleave peptides with Arg, Phe, Tyr, Leu, and Glu adjacent to the leaving group at neutral or slightly basic pH. The proteasome has an ATP-dependent proteolytic activity.</text>
</comment>
<sequence>MAMKGKDCIAIATDMRMGFNQFSTISTSFSKVMNPSSKTLIGFSGLATDIHTVSSTIKFHTNLYKLREEREIDAKALSHMTASLLYSKRFSPYLVEPIVAGLDKNNEPYLAGYDLIGCLSKCSDFAISGTADKQLFGICESFYKPDMDADQLMETISQCMLAGLDRDALSGWGCTIYLLTPTQLITKKLKSRMD</sequence>
<keyword evidence="6" id="KW-1185">Reference proteome</keyword>
<dbReference type="RefSeq" id="XP_067067931.1">
    <property type="nucleotide sequence ID" value="XM_067211071.1"/>
</dbReference>
<dbReference type="GeneID" id="92365016"/>
<dbReference type="OrthoDB" id="204949at2759"/>
<dbReference type="VEuPathDB" id="CryptoDB:cand_008310"/>
<dbReference type="Pfam" id="PF00227">
    <property type="entry name" value="Proteasome"/>
    <property type="match status" value="1"/>
</dbReference>
<keyword evidence="1 4" id="KW-0963">Cytoplasm</keyword>
<dbReference type="PANTHER" id="PTHR32194:SF10">
    <property type="entry name" value="PROTEASOME SUBUNIT BETA TYPE-3"/>
    <property type="match status" value="1"/>
</dbReference>
<proteinExistence type="inferred from homology"/>
<comment type="similarity">
    <text evidence="4">Belongs to the peptidase T1B family.</text>
</comment>
<dbReference type="Gene3D" id="3.60.20.10">
    <property type="entry name" value="Glutamine Phosphoribosylpyrophosphate, subunit 1, domain 1"/>
    <property type="match status" value="1"/>
</dbReference>
<comment type="subunit">
    <text evidence="4">Component of the proteasome complex.</text>
</comment>
<dbReference type="GO" id="GO:0005634">
    <property type="term" value="C:nucleus"/>
    <property type="evidence" value="ECO:0007669"/>
    <property type="project" value="UniProtKB-SubCell"/>
</dbReference>
<dbReference type="InterPro" id="IPR001353">
    <property type="entry name" value="Proteasome_sua/b"/>
</dbReference>
<dbReference type="Proteomes" id="UP000186804">
    <property type="component" value="Unassembled WGS sequence"/>
</dbReference>
<keyword evidence="3 4" id="KW-0539">Nucleus</keyword>
<evidence type="ECO:0000256" key="2">
    <source>
        <dbReference type="ARBA" id="ARBA00022942"/>
    </source>
</evidence>
<organism evidence="5 6">
    <name type="scientific">Cryptosporidium andersoni</name>
    <dbReference type="NCBI Taxonomy" id="117008"/>
    <lineage>
        <taxon>Eukaryota</taxon>
        <taxon>Sar</taxon>
        <taxon>Alveolata</taxon>
        <taxon>Apicomplexa</taxon>
        <taxon>Conoidasida</taxon>
        <taxon>Coccidia</taxon>
        <taxon>Eucoccidiorida</taxon>
        <taxon>Eimeriorina</taxon>
        <taxon>Cryptosporidiidae</taxon>
        <taxon>Cryptosporidium</taxon>
    </lineage>
</organism>
<dbReference type="GO" id="GO:0043161">
    <property type="term" value="P:proteasome-mediated ubiquitin-dependent protein catabolic process"/>
    <property type="evidence" value="ECO:0007669"/>
    <property type="project" value="InterPro"/>
</dbReference>
<comment type="caution">
    <text evidence="5">The sequence shown here is derived from an EMBL/GenBank/DDBJ whole genome shotgun (WGS) entry which is preliminary data.</text>
</comment>
<name>A0A1J4MT55_9CRYT</name>
<dbReference type="EMBL" id="LRBS01000069">
    <property type="protein sequence ID" value="OII76085.1"/>
    <property type="molecule type" value="Genomic_DNA"/>
</dbReference>
<accession>A0A1J4MT55</accession>
<dbReference type="CDD" id="cd03759">
    <property type="entry name" value="proteasome_beta_type_3"/>
    <property type="match status" value="1"/>
</dbReference>
<evidence type="ECO:0000313" key="5">
    <source>
        <dbReference type="EMBL" id="OII76085.1"/>
    </source>
</evidence>
<dbReference type="PANTHER" id="PTHR32194">
    <property type="entry name" value="METALLOPROTEASE TLDD"/>
    <property type="match status" value="1"/>
</dbReference>
<dbReference type="InterPro" id="IPR029055">
    <property type="entry name" value="Ntn_hydrolases_N"/>
</dbReference>
<dbReference type="SUPFAM" id="SSF56235">
    <property type="entry name" value="N-terminal nucleophile aminohydrolases (Ntn hydrolases)"/>
    <property type="match status" value="1"/>
</dbReference>
<comment type="subcellular location">
    <subcellularLocation>
        <location evidence="4">Cytoplasm</location>
    </subcellularLocation>
    <subcellularLocation>
        <location evidence="4">Nucleus</location>
    </subcellularLocation>
</comment>
<dbReference type="InterPro" id="IPR033811">
    <property type="entry name" value="Proteasome_beta_3"/>
</dbReference>
<reference evidence="5 6" key="1">
    <citation type="submission" date="2016-10" db="EMBL/GenBank/DDBJ databases">
        <title>Reductive evolution of mitochondrial metabolism and differential evolution of invasion-related proteins in Cryptosporidium.</title>
        <authorList>
            <person name="Liu S."/>
            <person name="Roellig D.M."/>
            <person name="Guo Y."/>
            <person name="Li N."/>
            <person name="Frace M.A."/>
            <person name="Tang K."/>
            <person name="Zhang L."/>
            <person name="Feng Y."/>
            <person name="Xiao L."/>
        </authorList>
    </citation>
    <scope>NUCLEOTIDE SEQUENCE [LARGE SCALE GENOMIC DNA]</scope>
    <source>
        <strain evidence="5">30847</strain>
    </source>
</reference>